<gene>
    <name evidence="2" type="ORF">GCM10025863_14300</name>
</gene>
<keyword evidence="2" id="KW-0808">Transferase</keyword>
<dbReference type="InterPro" id="IPR043148">
    <property type="entry name" value="TagF_C"/>
</dbReference>
<dbReference type="Gene3D" id="3.40.50.12580">
    <property type="match status" value="1"/>
</dbReference>
<dbReference type="RefSeq" id="WP_286302701.1">
    <property type="nucleotide sequence ID" value="NZ_AP027728.1"/>
</dbReference>
<proteinExistence type="predicted"/>
<dbReference type="EMBL" id="AP027728">
    <property type="protein sequence ID" value="BDZ38816.1"/>
    <property type="molecule type" value="Genomic_DNA"/>
</dbReference>
<evidence type="ECO:0000256" key="1">
    <source>
        <dbReference type="SAM" id="MobiDB-lite"/>
    </source>
</evidence>
<evidence type="ECO:0000313" key="2">
    <source>
        <dbReference type="EMBL" id="BDZ38816.1"/>
    </source>
</evidence>
<protein>
    <submittedName>
        <fullName evidence="2">Glycosyl transferase</fullName>
    </submittedName>
</protein>
<accession>A0ABM8FTM7</accession>
<name>A0ABM8FTM7_9MICO</name>
<reference evidence="3" key="1">
    <citation type="journal article" date="2019" name="Int. J. Syst. Evol. Microbiol.">
        <title>The Global Catalogue of Microorganisms (GCM) 10K type strain sequencing project: providing services to taxonomists for standard genome sequencing and annotation.</title>
        <authorList>
            <consortium name="The Broad Institute Genomics Platform"/>
            <consortium name="The Broad Institute Genome Sequencing Center for Infectious Disease"/>
            <person name="Wu L."/>
            <person name="Ma J."/>
        </authorList>
    </citation>
    <scope>NUCLEOTIDE SEQUENCE [LARGE SCALE GENOMIC DNA]</scope>
    <source>
        <strain evidence="3">NBRC 106310</strain>
    </source>
</reference>
<sequence>MGVVSDGKKAYRLLGRALATRSAAQRVQSTLRAQGKHPEGTYKVAVYFADAAVNMYQMRQWYKPLQKLAERWPVVVLSRNPTGAEKLLQEKALPVAFVPRINQLERFLATQDIRVVLYVNQNTRNFQMFRYGHRWHVFISHGESDKVYMASNQIKSYDFTFIAGQAAHDRLAGALWNYDVDERALRIGRPQADYFEGPLPYRPDERTVVLYSPTWEGDRQSMSYGSVLSHGVTLVEQLLASGRHRVIYRPHPRTGVMDDAYGAANRKIIAMIRAANATDPSAQHVYDDGPEVGWQIAAADVAISDISAMIYDRLATGKPLLVTQPANPHAKVDRRGYLSGCEWLTTAGAAEVVAEVDRVLADEQTVERLREWSTHYFGDTTPGVATAEFHSAIEQLMQKWEQWHARDAIEPEDEDDDANDDPDDEA</sequence>
<feature type="compositionally biased region" description="Acidic residues" evidence="1">
    <location>
        <begin position="410"/>
        <end position="426"/>
    </location>
</feature>
<dbReference type="SUPFAM" id="SSF53756">
    <property type="entry name" value="UDP-Glycosyltransferase/glycogen phosphorylase"/>
    <property type="match status" value="1"/>
</dbReference>
<dbReference type="GO" id="GO:0016740">
    <property type="term" value="F:transferase activity"/>
    <property type="evidence" value="ECO:0007669"/>
    <property type="project" value="UniProtKB-KW"/>
</dbReference>
<feature type="region of interest" description="Disordered" evidence="1">
    <location>
        <begin position="404"/>
        <end position="426"/>
    </location>
</feature>
<keyword evidence="3" id="KW-1185">Reference proteome</keyword>
<organism evidence="2 3">
    <name type="scientific">Microbacterium suwonense</name>
    <dbReference type="NCBI Taxonomy" id="683047"/>
    <lineage>
        <taxon>Bacteria</taxon>
        <taxon>Bacillati</taxon>
        <taxon>Actinomycetota</taxon>
        <taxon>Actinomycetes</taxon>
        <taxon>Micrococcales</taxon>
        <taxon>Microbacteriaceae</taxon>
        <taxon>Microbacterium</taxon>
    </lineage>
</organism>
<evidence type="ECO:0000313" key="3">
    <source>
        <dbReference type="Proteomes" id="UP001321543"/>
    </source>
</evidence>
<dbReference type="Proteomes" id="UP001321543">
    <property type="component" value="Chromosome"/>
</dbReference>